<feature type="region of interest" description="Disordered" evidence="12">
    <location>
        <begin position="169"/>
        <end position="190"/>
    </location>
</feature>
<gene>
    <name evidence="14" type="ORF">LSTR_LSTR015962</name>
</gene>
<dbReference type="OrthoDB" id="10022113at2759"/>
<protein>
    <recommendedName>
        <fullName evidence="13">EGF-like domain-containing protein</fullName>
    </recommendedName>
</protein>
<dbReference type="InterPro" id="IPR000742">
    <property type="entry name" value="EGF"/>
</dbReference>
<dbReference type="PROSITE" id="PS01187">
    <property type="entry name" value="EGF_CA"/>
    <property type="match status" value="3"/>
</dbReference>
<evidence type="ECO:0000256" key="7">
    <source>
        <dbReference type="ARBA" id="ARBA00022737"/>
    </source>
</evidence>
<name>A0A482WEQ6_LAOST</name>
<dbReference type="FunFam" id="2.10.25.10:FF:000005">
    <property type="entry name" value="Fibrillin 2"/>
    <property type="match status" value="1"/>
</dbReference>
<dbReference type="InterPro" id="IPR001881">
    <property type="entry name" value="EGF-like_Ca-bd_dom"/>
</dbReference>
<dbReference type="SUPFAM" id="SSF57184">
    <property type="entry name" value="Growth factor receptor domain"/>
    <property type="match status" value="2"/>
</dbReference>
<dbReference type="Pfam" id="PF07645">
    <property type="entry name" value="EGF_CA"/>
    <property type="match status" value="4"/>
</dbReference>
<dbReference type="AlphaFoldDB" id="A0A482WEQ6"/>
<keyword evidence="10" id="KW-0325">Glycoprotein</keyword>
<dbReference type="PROSITE" id="PS50026">
    <property type="entry name" value="EGF_3"/>
    <property type="match status" value="2"/>
</dbReference>
<evidence type="ECO:0000256" key="3">
    <source>
        <dbReference type="ARBA" id="ARBA00022525"/>
    </source>
</evidence>
<reference evidence="14 15" key="1">
    <citation type="journal article" date="2017" name="Gigascience">
        <title>Genome sequence of the small brown planthopper, Laodelphax striatellus.</title>
        <authorList>
            <person name="Zhu J."/>
            <person name="Jiang F."/>
            <person name="Wang X."/>
            <person name="Yang P."/>
            <person name="Bao Y."/>
            <person name="Zhao W."/>
            <person name="Wang W."/>
            <person name="Lu H."/>
            <person name="Wang Q."/>
            <person name="Cui N."/>
            <person name="Li J."/>
            <person name="Chen X."/>
            <person name="Luo L."/>
            <person name="Yu J."/>
            <person name="Kang L."/>
            <person name="Cui F."/>
        </authorList>
    </citation>
    <scope>NUCLEOTIDE SEQUENCE [LARGE SCALE GENOMIC DNA]</scope>
    <source>
        <strain evidence="14">Lst14</strain>
    </source>
</reference>
<dbReference type="SMART" id="SM00179">
    <property type="entry name" value="EGF_CA"/>
    <property type="match status" value="8"/>
</dbReference>
<evidence type="ECO:0000256" key="10">
    <source>
        <dbReference type="ARBA" id="ARBA00023180"/>
    </source>
</evidence>
<dbReference type="InterPro" id="IPR050751">
    <property type="entry name" value="ECM_structural_protein"/>
</dbReference>
<dbReference type="InterPro" id="IPR055088">
    <property type="entry name" value="Fibulin_C"/>
</dbReference>
<evidence type="ECO:0000256" key="8">
    <source>
        <dbReference type="ARBA" id="ARBA00022837"/>
    </source>
</evidence>
<dbReference type="PANTHER" id="PTHR24034">
    <property type="entry name" value="EGF-LIKE DOMAIN-CONTAINING PROTEIN"/>
    <property type="match status" value="1"/>
</dbReference>
<evidence type="ECO:0000256" key="1">
    <source>
        <dbReference type="ARBA" id="ARBA00004498"/>
    </source>
</evidence>
<feature type="domain" description="EGF-like" evidence="13">
    <location>
        <begin position="285"/>
        <end position="329"/>
    </location>
</feature>
<dbReference type="PROSITE" id="PS01186">
    <property type="entry name" value="EGF_2"/>
    <property type="match status" value="4"/>
</dbReference>
<dbReference type="FunFam" id="2.10.25.10:FF:000010">
    <property type="entry name" value="Pro-epidermal growth factor"/>
    <property type="match status" value="1"/>
</dbReference>
<keyword evidence="6" id="KW-0732">Signal</keyword>
<dbReference type="SMART" id="SM00181">
    <property type="entry name" value="EGF"/>
    <property type="match status" value="8"/>
</dbReference>
<evidence type="ECO:0000256" key="2">
    <source>
        <dbReference type="ARBA" id="ARBA00006127"/>
    </source>
</evidence>
<dbReference type="InterPro" id="IPR018097">
    <property type="entry name" value="EGF_Ca-bd_CS"/>
</dbReference>
<evidence type="ECO:0000256" key="12">
    <source>
        <dbReference type="SAM" id="MobiDB-lite"/>
    </source>
</evidence>
<keyword evidence="9" id="KW-1015">Disulfide bond</keyword>
<dbReference type="STRING" id="195883.A0A482WEQ6"/>
<dbReference type="Proteomes" id="UP000291343">
    <property type="component" value="Unassembled WGS sequence"/>
</dbReference>
<comment type="subcellular location">
    <subcellularLocation>
        <location evidence="1">Secreted</location>
        <location evidence="1">Extracellular space</location>
        <location evidence="1">Extracellular matrix</location>
    </subcellularLocation>
</comment>
<comment type="caution">
    <text evidence="11">Lacks conserved residue(s) required for the propagation of feature annotation.</text>
</comment>
<dbReference type="FunFam" id="2.10.25.10:FF:000017">
    <property type="entry name" value="latent-transforming growth factor beta-binding protein 4 isoform X1"/>
    <property type="match status" value="1"/>
</dbReference>
<keyword evidence="3" id="KW-0964">Secreted</keyword>
<dbReference type="CDD" id="cd00054">
    <property type="entry name" value="EGF_CA"/>
    <property type="match status" value="4"/>
</dbReference>
<evidence type="ECO:0000256" key="4">
    <source>
        <dbReference type="ARBA" id="ARBA00022530"/>
    </source>
</evidence>
<comment type="caution">
    <text evidence="14">The sequence shown here is derived from an EMBL/GenBank/DDBJ whole genome shotgun (WGS) entry which is preliminary data.</text>
</comment>
<keyword evidence="15" id="KW-1185">Reference proteome</keyword>
<keyword evidence="8" id="KW-0106">Calcium</keyword>
<dbReference type="PROSITE" id="PS00010">
    <property type="entry name" value="ASX_HYDROXYL"/>
    <property type="match status" value="3"/>
</dbReference>
<dbReference type="InterPro" id="IPR026823">
    <property type="entry name" value="cEGF"/>
</dbReference>
<evidence type="ECO:0000313" key="14">
    <source>
        <dbReference type="EMBL" id="RZF31987.1"/>
    </source>
</evidence>
<keyword evidence="7" id="KW-0677">Repeat</keyword>
<dbReference type="InterPro" id="IPR009030">
    <property type="entry name" value="Growth_fac_rcpt_cys_sf"/>
</dbReference>
<evidence type="ECO:0000256" key="6">
    <source>
        <dbReference type="ARBA" id="ARBA00022729"/>
    </source>
</evidence>
<dbReference type="InterPro" id="IPR049883">
    <property type="entry name" value="NOTCH1_EGF-like"/>
</dbReference>
<feature type="compositionally biased region" description="Polar residues" evidence="12">
    <location>
        <begin position="176"/>
        <end position="187"/>
    </location>
</feature>
<accession>A0A482WEQ6</accession>
<evidence type="ECO:0000256" key="11">
    <source>
        <dbReference type="PROSITE-ProRule" id="PRU00076"/>
    </source>
</evidence>
<dbReference type="InParanoid" id="A0A482WEQ6"/>
<dbReference type="SUPFAM" id="SSF57196">
    <property type="entry name" value="EGF/Laminin"/>
    <property type="match status" value="2"/>
</dbReference>
<evidence type="ECO:0000259" key="13">
    <source>
        <dbReference type="PROSITE" id="PS50026"/>
    </source>
</evidence>
<dbReference type="PANTHER" id="PTHR24034:SF200">
    <property type="entry name" value="EGF-LIKE AND EMI DOMAIN-CONTAINING PROTEIN 1"/>
    <property type="match status" value="1"/>
</dbReference>
<dbReference type="EMBL" id="QKKF02037655">
    <property type="protein sequence ID" value="RZF31987.1"/>
    <property type="molecule type" value="Genomic_DNA"/>
</dbReference>
<dbReference type="Pfam" id="PF12662">
    <property type="entry name" value="cEGF"/>
    <property type="match status" value="2"/>
</dbReference>
<evidence type="ECO:0000313" key="15">
    <source>
        <dbReference type="Proteomes" id="UP000291343"/>
    </source>
</evidence>
<dbReference type="InterPro" id="IPR000152">
    <property type="entry name" value="EGF-type_Asp/Asn_hydroxyl_site"/>
</dbReference>
<dbReference type="FunCoup" id="A0A482WEQ6">
    <property type="interactions" value="4"/>
</dbReference>
<organism evidence="14 15">
    <name type="scientific">Laodelphax striatellus</name>
    <name type="common">Small brown planthopper</name>
    <name type="synonym">Delphax striatella</name>
    <dbReference type="NCBI Taxonomy" id="195883"/>
    <lineage>
        <taxon>Eukaryota</taxon>
        <taxon>Metazoa</taxon>
        <taxon>Ecdysozoa</taxon>
        <taxon>Arthropoda</taxon>
        <taxon>Hexapoda</taxon>
        <taxon>Insecta</taxon>
        <taxon>Pterygota</taxon>
        <taxon>Neoptera</taxon>
        <taxon>Paraneoptera</taxon>
        <taxon>Hemiptera</taxon>
        <taxon>Auchenorrhyncha</taxon>
        <taxon>Fulgoroidea</taxon>
        <taxon>Delphacidae</taxon>
        <taxon>Criomorphinae</taxon>
        <taxon>Laodelphax</taxon>
    </lineage>
</organism>
<sequence>MQSTIFYDLSFARCHTNWPALIISGLITLQLLYSTNASLEQQLEHCCSLGQSVASRNADCSSLSVTSPVREVDAESQSVCLAMMQLCCAHQLRDLHCEVGQLAARSGNSCPKQDDESKYCCEACKMGIIVASMTPSRQECRVQNASLDCSWHSAFIACCTNTRNITDEVQPEKPPYSNNSSLISNPSGGAGSGEANSDICDLYPGELCAHICVSSPNAPSSSFICKCHQGYSLMADGKSCMLESAQNRCLNENPCDQLCHDSGKSIDCSCYKGYQLHSNNRSCVDVDECRENSSESACDSNQICENTHGSYKCLCGPGYQQDPVTNACVDINECQMDVHNCASSQRCDNTIGSFQCVRYVNCGTGYTLNAQTGQCEDDDECTLNTHNCNYIGEGFVCRNTLGSFRCEKVDKANSHSHAICPTGDSKCFPSNGGVLSAICAPGYEAAKGVPHTCVDIDECARGIARCGAGQKCINRPGGYMCSTLRCESGFRVNDDRTRCIDIDECSEQPRICDHKCSNYYGSYRCSCNPGFSLQSDNRTCIDLNECELFKDRRLCSGYCRNEPGSYSCQCPNGYNLASDGASCQDIDECKDGPGCTNQDELCMNMRGSYRCNLITCPAGYTKDKQNTNRCRREARLCDGGEECAEPTSISFYFITITSNYSTPAAGLPLFTLRGPSWASAADMHFLLTLRYTNTPAHVTAASQSQFTLQRTAHNQVVLLLVQPLQGPQDIQVDIAMSVANLGSTLSKLTLFVSAYDF</sequence>
<keyword evidence="4" id="KW-0272">Extracellular matrix</keyword>
<evidence type="ECO:0000256" key="9">
    <source>
        <dbReference type="ARBA" id="ARBA00023157"/>
    </source>
</evidence>
<comment type="similarity">
    <text evidence="2">Belongs to the fibulin family.</text>
</comment>
<keyword evidence="5 11" id="KW-0245">EGF-like domain</keyword>
<proteinExistence type="inferred from homology"/>
<dbReference type="Pfam" id="PF22914">
    <property type="entry name" value="Fibulin_C"/>
    <property type="match status" value="1"/>
</dbReference>
<dbReference type="GO" id="GO:0005509">
    <property type="term" value="F:calcium ion binding"/>
    <property type="evidence" value="ECO:0007669"/>
    <property type="project" value="InterPro"/>
</dbReference>
<feature type="domain" description="EGF-like" evidence="13">
    <location>
        <begin position="501"/>
        <end position="541"/>
    </location>
</feature>
<evidence type="ECO:0000256" key="5">
    <source>
        <dbReference type="ARBA" id="ARBA00022536"/>
    </source>
</evidence>
<dbReference type="Gene3D" id="2.10.25.10">
    <property type="entry name" value="Laminin"/>
    <property type="match status" value="9"/>
</dbReference>